<gene>
    <name evidence="3" type="ORF">ACIBG2_26215</name>
</gene>
<dbReference type="NCBIfam" id="TIGR03696">
    <property type="entry name" value="Rhs_assc_core"/>
    <property type="match status" value="1"/>
</dbReference>
<dbReference type="Proteomes" id="UP001612741">
    <property type="component" value="Unassembled WGS sequence"/>
</dbReference>
<reference evidence="3 4" key="1">
    <citation type="submission" date="2024-10" db="EMBL/GenBank/DDBJ databases">
        <title>The Natural Products Discovery Center: Release of the First 8490 Sequenced Strains for Exploring Actinobacteria Biosynthetic Diversity.</title>
        <authorList>
            <person name="Kalkreuter E."/>
            <person name="Kautsar S.A."/>
            <person name="Yang D."/>
            <person name="Bader C.D."/>
            <person name="Teijaro C.N."/>
            <person name="Fluegel L."/>
            <person name="Davis C.M."/>
            <person name="Simpson J.R."/>
            <person name="Lauterbach L."/>
            <person name="Steele A.D."/>
            <person name="Gui C."/>
            <person name="Meng S."/>
            <person name="Li G."/>
            <person name="Viehrig K."/>
            <person name="Ye F."/>
            <person name="Su P."/>
            <person name="Kiefer A.F."/>
            <person name="Nichols A."/>
            <person name="Cepeda A.J."/>
            <person name="Yan W."/>
            <person name="Fan B."/>
            <person name="Jiang Y."/>
            <person name="Adhikari A."/>
            <person name="Zheng C.-J."/>
            <person name="Schuster L."/>
            <person name="Cowan T.M."/>
            <person name="Smanski M.J."/>
            <person name="Chevrette M.G."/>
            <person name="De Carvalho L.P.S."/>
            <person name="Shen B."/>
        </authorList>
    </citation>
    <scope>NUCLEOTIDE SEQUENCE [LARGE SCALE GENOMIC DNA]</scope>
    <source>
        <strain evidence="3 4">NPDC050545</strain>
    </source>
</reference>
<accession>A0ABW7YYV6</accession>
<dbReference type="RefSeq" id="WP_397085096.1">
    <property type="nucleotide sequence ID" value="NZ_JBITGY010000007.1"/>
</dbReference>
<evidence type="ECO:0000256" key="1">
    <source>
        <dbReference type="SAM" id="MobiDB-lite"/>
    </source>
</evidence>
<evidence type="ECO:0000256" key="2">
    <source>
        <dbReference type="SAM" id="Phobius"/>
    </source>
</evidence>
<feature type="compositionally biased region" description="Low complexity" evidence="1">
    <location>
        <begin position="22"/>
        <end position="46"/>
    </location>
</feature>
<dbReference type="InterPro" id="IPR050708">
    <property type="entry name" value="T6SS_VgrG/RHS"/>
</dbReference>
<feature type="transmembrane region" description="Helical" evidence="2">
    <location>
        <begin position="1914"/>
        <end position="1934"/>
    </location>
</feature>
<dbReference type="InterPro" id="IPR006530">
    <property type="entry name" value="YD"/>
</dbReference>
<feature type="region of interest" description="Disordered" evidence="1">
    <location>
        <begin position="606"/>
        <end position="630"/>
    </location>
</feature>
<evidence type="ECO:0000313" key="3">
    <source>
        <dbReference type="EMBL" id="MFI6500897.1"/>
    </source>
</evidence>
<dbReference type="InterPro" id="IPR031325">
    <property type="entry name" value="RHS_repeat"/>
</dbReference>
<proteinExistence type="predicted"/>
<keyword evidence="2" id="KW-0472">Membrane</keyword>
<sequence>MAVTAIEDMPAHATPTPPPSSPAARQAAPADPSAAAPSTAPTAPDEPSAKLTARLKRVRVEIEQARTETTSTYANPDGSLTVETFSGPIRYRENGAWVPVDTTLTALTDGSVTARSHQKDLRIGGRSRAAATDLITLGPVTLQWLGALPAPQVRDDTVTYPEALPKADLVVTATRTGAEQFLLLKERPAAPVSYRLRLDAPGYKARQSAGGIELVDKKGKVAVTVPAPVMWDAKVDQGSGEHLNRGAVTMRLRGRDLIVTPDPAFLADPATAYPVTVDPSVNIGQIFDTFVQQGYGTDQSGATELKLGNNGSGQIARSFVTWKTPGIAGKKILGATLNLWNFHSWSCSARNWEVWTANQATTASRWPGPALAAKYATSNQTKGFGSGCADGWVSANVTGLLQHWADKGWSESGMGLRATDEGDSYGWKRFNSGNATSHVPYISVTYNSYPTAPQSTWPSPLTEHGSAVWSNSATPQLRAHVGDTDGGNVRGLFDVYDGSTLVLDDVAGGYVGSGGFSATGNLPAGKLVNGRTYQIRAWSNDGSLSSKTYATRTFTVDTAAPAAPSVSSGTHPDAGWHGDAGKPATFTVTPASGDAGWISYRLDDGPTTKVESGGEAKTFSVTPAQPGPHTLTVSTIDKAGNASPEVARTFNVGAGAVSAPEDAHRTARRTELGATGRGEYDRVTFQWRRAETDAWADIPLAHVLGADGRQLPAWPVQAGVSGATSTVSGLTWNLVDQLGGDGAVQVRAVFGNASGASSATAATDVVADRAASGAATDELGSGTLNLLTGDFRLNGSEAELFGLSLSRTASSRDTKLGAKIAGQVSPFGPEWSAGGVSEVAASEYATLRETSASSIELTMVDGTPIQFTKTSSGWKAEEGAEELTLTGTYTLKDADGVMTTFVKSGAAFLPATTTPPGENNVTRYVYETNRLKAIIAPTGAVADPAADCALPAPKAGCRVLELVYSGDRVGQVRFHDSGAPVAVAQYSYDAAGRLSAAWDPRVSPPLKTVYGYDAAGRITSLTPPGELPWTYAYDAEGRLLSASRPGLKPGTADQVEGEARTSIVYDVPLDKAGGGPADLKPQHTGAWGQSDNPTDATAVFPADQQPGAGWARATVTYLDASGREVNTLTPGGHVTTTEHDKFGNAVRELTADNRELALGTSARLAELGVSGLGTAERAELLSTRSVYSEDGQRETEEFGPLHVADEGVVRKHTVNAYDEGRSADAPTKNLVTKVSVGARPLNSGADTGVRTTTTEYDWKLGLATKTVKDPGGLNLVTTTAYDAEGRATRSTLPKGNDAATVVTAYYTATGAAPCGGKPAWSGLVCRVAPAGKVTGGGANPDEMPAKLTTYTRFGNPATVAETANGVTRTTHTTYDAADRPVTSWVTGGLGKPLQTGNLYYAPDSGDVQEKQRLDAAGAVTERIVELHDKLGRTISYTDADGGVTRTEYDLLGRTVKVADSAPSSRVYAYDHAAEPRGLAVSVTDSAAGTFTAAYDADGQFAAGGLPGGLRVTATDDETGADVSRVYTKDGVAEPIMSEQVVESVHGAWITHTRSDAGYVRVYGYDKAGRLTSAEETLGERCELRAYGFDANTNRTRKSVRECAADESSATVTTWGYDSGDRLTGPSYDQLGRTTSLPGGAAFEYHVNDLVAKQSLGGKEMTWTLDPADRFRAATGEAGTSVNHYDAEGDTPSWISGPNGQLSRNVNGIDGDLAAVTAGPGQVRLQLTSLHGDVAAELALDTGAATVLDADEFGVSRSQARRYNWLGGKQRSAETLDGVILMGVRLYSPELGRFLQIDPVAGGSANAYEYCLGDPVNCTDLDGQWAFLVRIGIQACIRWCARGGRAAWGAARKWGPRAWSWGKRWGRRGYRAGYRVSHYGRVAASRGSYFGAMAGAGYGGYCGWRTRSWRCAYGAAAWGGGAVLGAVGGTGYGVYRGWKYGRKIWKRWRGIFR</sequence>
<keyword evidence="4" id="KW-1185">Reference proteome</keyword>
<dbReference type="InterPro" id="IPR022385">
    <property type="entry name" value="Rhs_assc_core"/>
</dbReference>
<protein>
    <submittedName>
        <fullName evidence="3">DNRLRE domain-containing protein</fullName>
    </submittedName>
</protein>
<evidence type="ECO:0000313" key="4">
    <source>
        <dbReference type="Proteomes" id="UP001612741"/>
    </source>
</evidence>
<dbReference type="NCBIfam" id="NF033679">
    <property type="entry name" value="DNRLRE_dom"/>
    <property type="match status" value="1"/>
</dbReference>
<organism evidence="3 4">
    <name type="scientific">Nonomuraea typhae</name>
    <dbReference type="NCBI Taxonomy" id="2603600"/>
    <lineage>
        <taxon>Bacteria</taxon>
        <taxon>Bacillati</taxon>
        <taxon>Actinomycetota</taxon>
        <taxon>Actinomycetes</taxon>
        <taxon>Streptosporangiales</taxon>
        <taxon>Streptosporangiaceae</taxon>
        <taxon>Nonomuraea</taxon>
    </lineage>
</organism>
<dbReference type="Gene3D" id="2.180.10.10">
    <property type="entry name" value="RHS repeat-associated core"/>
    <property type="match status" value="3"/>
</dbReference>
<keyword evidence="2" id="KW-1133">Transmembrane helix</keyword>
<keyword evidence="2" id="KW-0812">Transmembrane</keyword>
<name>A0ABW7YYV6_9ACTN</name>
<dbReference type="EMBL" id="JBITGY010000007">
    <property type="protein sequence ID" value="MFI6500897.1"/>
    <property type="molecule type" value="Genomic_DNA"/>
</dbReference>
<dbReference type="PANTHER" id="PTHR32305">
    <property type="match status" value="1"/>
</dbReference>
<dbReference type="PANTHER" id="PTHR32305:SF15">
    <property type="entry name" value="PROTEIN RHSA-RELATED"/>
    <property type="match status" value="1"/>
</dbReference>
<feature type="region of interest" description="Disordered" evidence="1">
    <location>
        <begin position="1"/>
        <end position="50"/>
    </location>
</feature>
<dbReference type="Pfam" id="PF05593">
    <property type="entry name" value="RHS_repeat"/>
    <property type="match status" value="2"/>
</dbReference>
<comment type="caution">
    <text evidence="3">The sequence shown here is derived from an EMBL/GenBank/DDBJ whole genome shotgun (WGS) entry which is preliminary data.</text>
</comment>
<feature type="region of interest" description="Disordered" evidence="1">
    <location>
        <begin position="561"/>
        <end position="588"/>
    </location>
</feature>
<dbReference type="NCBIfam" id="TIGR01643">
    <property type="entry name" value="YD_repeat_2x"/>
    <property type="match status" value="2"/>
</dbReference>